<name>A0A8H3IAW4_9LECA</name>
<keyword evidence="2" id="KW-0808">Transferase</keyword>
<gene>
    <name evidence="6" type="ORF">ALECFALPRED_009193</name>
</gene>
<dbReference type="InterPro" id="IPR029063">
    <property type="entry name" value="SAM-dependent_MTases_sf"/>
</dbReference>
<evidence type="ECO:0000313" key="7">
    <source>
        <dbReference type="Proteomes" id="UP000664203"/>
    </source>
</evidence>
<proteinExistence type="inferred from homology"/>
<dbReference type="EMBL" id="CAJPDR010000067">
    <property type="protein sequence ID" value="CAF9913960.1"/>
    <property type="molecule type" value="Genomic_DNA"/>
</dbReference>
<dbReference type="InterPro" id="IPR051654">
    <property type="entry name" value="Meroterpenoid_MTases"/>
</dbReference>
<evidence type="ECO:0000256" key="2">
    <source>
        <dbReference type="ARBA" id="ARBA00022679"/>
    </source>
</evidence>
<comment type="caution">
    <text evidence="6">The sequence shown here is derived from an EMBL/GenBank/DDBJ whole genome shotgun (WGS) entry which is preliminary data.</text>
</comment>
<dbReference type="GO" id="GO:0016740">
    <property type="term" value="F:transferase activity"/>
    <property type="evidence" value="ECO:0007669"/>
    <property type="project" value="UniProtKB-KW"/>
</dbReference>
<reference evidence="6" key="1">
    <citation type="submission" date="2021-03" db="EMBL/GenBank/DDBJ databases">
        <authorList>
            <person name="Tagirdzhanova G."/>
        </authorList>
    </citation>
    <scope>NUCLEOTIDE SEQUENCE</scope>
</reference>
<dbReference type="InterPro" id="IPR041698">
    <property type="entry name" value="Methyltransf_25"/>
</dbReference>
<dbReference type="SUPFAM" id="SSF53335">
    <property type="entry name" value="S-adenosyl-L-methionine-dependent methyltransferases"/>
    <property type="match status" value="1"/>
</dbReference>
<dbReference type="PANTHER" id="PTHR35897:SF1">
    <property type="entry name" value="METHYLTRANSFERASE AUSD"/>
    <property type="match status" value="1"/>
</dbReference>
<sequence>MSSAATQTDGQAEVDQYSKDVLWYQKELKHMSPACRELLENYSRIPPAQVKSHVLQLREKAWAFLPYPCIGRFRFLDLSISLQPSYQRVLSLLQDPETQHKLLDLGCCFAQDIRKLAHDGAPTENLYACDLEQSFLDLSYDLFRDRETMKGHFFTANAIEEDAVLDKLQGKMDFVYTASFLHLFGWDDQLKVCKRIIKTLKPQRGSLVFGRQTGNVKGQEVRNTSPVGNDPRIIWRHSVESFAKLWDVAGAETGTKWRTWGELDEAEGMTVGHWAEPGIRRLRFEVERVE</sequence>
<keyword evidence="7" id="KW-1185">Reference proteome</keyword>
<evidence type="ECO:0000256" key="4">
    <source>
        <dbReference type="ARBA" id="ARBA00038314"/>
    </source>
</evidence>
<evidence type="ECO:0000256" key="3">
    <source>
        <dbReference type="ARBA" id="ARBA00022691"/>
    </source>
</evidence>
<comment type="similarity">
    <text evidence="4">Belongs to the class I-like SAM-binding methyltransferase superfamily.</text>
</comment>
<keyword evidence="3" id="KW-0949">S-adenosyl-L-methionine</keyword>
<dbReference type="Proteomes" id="UP000664203">
    <property type="component" value="Unassembled WGS sequence"/>
</dbReference>
<dbReference type="Gene3D" id="3.40.50.150">
    <property type="entry name" value="Vaccinia Virus protein VP39"/>
    <property type="match status" value="1"/>
</dbReference>
<evidence type="ECO:0000259" key="5">
    <source>
        <dbReference type="Pfam" id="PF13649"/>
    </source>
</evidence>
<protein>
    <recommendedName>
        <fullName evidence="5">Methyltransferase domain-containing protein</fullName>
    </recommendedName>
</protein>
<evidence type="ECO:0000256" key="1">
    <source>
        <dbReference type="ARBA" id="ARBA00005179"/>
    </source>
</evidence>
<dbReference type="Pfam" id="PF13649">
    <property type="entry name" value="Methyltransf_25"/>
    <property type="match status" value="1"/>
</dbReference>
<dbReference type="AlphaFoldDB" id="A0A8H3IAW4"/>
<comment type="pathway">
    <text evidence="1">Secondary metabolite biosynthesis.</text>
</comment>
<accession>A0A8H3IAW4</accession>
<evidence type="ECO:0000313" key="6">
    <source>
        <dbReference type="EMBL" id="CAF9913960.1"/>
    </source>
</evidence>
<organism evidence="6 7">
    <name type="scientific">Alectoria fallacina</name>
    <dbReference type="NCBI Taxonomy" id="1903189"/>
    <lineage>
        <taxon>Eukaryota</taxon>
        <taxon>Fungi</taxon>
        <taxon>Dikarya</taxon>
        <taxon>Ascomycota</taxon>
        <taxon>Pezizomycotina</taxon>
        <taxon>Lecanoromycetes</taxon>
        <taxon>OSLEUM clade</taxon>
        <taxon>Lecanoromycetidae</taxon>
        <taxon>Lecanorales</taxon>
        <taxon>Lecanorineae</taxon>
        <taxon>Parmeliaceae</taxon>
        <taxon>Alectoria</taxon>
    </lineage>
</organism>
<feature type="domain" description="Methyltransferase" evidence="5">
    <location>
        <begin position="103"/>
        <end position="202"/>
    </location>
</feature>
<dbReference type="OrthoDB" id="2094832at2759"/>
<dbReference type="PANTHER" id="PTHR35897">
    <property type="entry name" value="METHYLTRANSFERASE AUSD"/>
    <property type="match status" value="1"/>
</dbReference>